<proteinExistence type="predicted"/>
<reference evidence="1" key="1">
    <citation type="submission" date="2024-09" db="EMBL/GenBank/DDBJ databases">
        <title>Black Yeasts Isolated from many extreme environments.</title>
        <authorList>
            <person name="Coleine C."/>
            <person name="Stajich J.E."/>
            <person name="Selbmann L."/>
        </authorList>
    </citation>
    <scope>NUCLEOTIDE SEQUENCE</scope>
    <source>
        <strain evidence="1">CCFEE 5737</strain>
    </source>
</reference>
<dbReference type="Proteomes" id="UP001186974">
    <property type="component" value="Unassembled WGS sequence"/>
</dbReference>
<comment type="caution">
    <text evidence="1">The sequence shown here is derived from an EMBL/GenBank/DDBJ whole genome shotgun (WGS) entry which is preliminary data.</text>
</comment>
<sequence length="233" mass="26291">HTQSETQTQTPKIPTSNAPNSAKPTPAKTMPRPPTDLTPYKDTILGLYEGGCTPSEIATYLQGSFPLPPLSDRTVRRRLEAWSAEYAPRRQKSVVTHELRKRIRMLFNGEEVDGVTGEVVRRRQGGERDGGAAAGLGDEEILEVLRGEGWRVAMRALVRVRKEEGLVRRGRGDWEEWERERSKRNSVLHNEMASGREEDEDDDGGIEEEEQGFEQERGEAQIRPDMDNGFAVH</sequence>
<evidence type="ECO:0000313" key="2">
    <source>
        <dbReference type="Proteomes" id="UP001186974"/>
    </source>
</evidence>
<accession>A0ACC3CWM2</accession>
<dbReference type="EMBL" id="JAWDJW010010357">
    <property type="protein sequence ID" value="KAK3047451.1"/>
    <property type="molecule type" value="Genomic_DNA"/>
</dbReference>
<feature type="non-terminal residue" evidence="1">
    <location>
        <position position="1"/>
    </location>
</feature>
<keyword evidence="2" id="KW-1185">Reference proteome</keyword>
<organism evidence="1 2">
    <name type="scientific">Coniosporium uncinatum</name>
    <dbReference type="NCBI Taxonomy" id="93489"/>
    <lineage>
        <taxon>Eukaryota</taxon>
        <taxon>Fungi</taxon>
        <taxon>Dikarya</taxon>
        <taxon>Ascomycota</taxon>
        <taxon>Pezizomycotina</taxon>
        <taxon>Dothideomycetes</taxon>
        <taxon>Dothideomycetes incertae sedis</taxon>
        <taxon>Coniosporium</taxon>
    </lineage>
</organism>
<protein>
    <submittedName>
        <fullName evidence="1">Uncharacterized protein</fullName>
    </submittedName>
</protein>
<gene>
    <name evidence="1" type="ORF">LTS18_013151</name>
</gene>
<name>A0ACC3CWM2_9PEZI</name>
<evidence type="ECO:0000313" key="1">
    <source>
        <dbReference type="EMBL" id="KAK3047451.1"/>
    </source>
</evidence>